<comment type="caution">
    <text evidence="4">The sequence shown here is derived from an EMBL/GenBank/DDBJ whole genome shotgun (WGS) entry which is preliminary data.</text>
</comment>
<evidence type="ECO:0000259" key="3">
    <source>
        <dbReference type="PROSITE" id="PS50110"/>
    </source>
</evidence>
<dbReference type="Proteomes" id="UP001476950">
    <property type="component" value="Unassembled WGS sequence"/>
</dbReference>
<proteinExistence type="predicted"/>
<dbReference type="Pfam" id="PF00072">
    <property type="entry name" value="Response_reg"/>
    <property type="match status" value="1"/>
</dbReference>
<dbReference type="PANTHER" id="PTHR44591">
    <property type="entry name" value="STRESS RESPONSE REGULATOR PROTEIN 1"/>
    <property type="match status" value="1"/>
</dbReference>
<sequence>MIHHQEYSVLVVDDVADNLLLLQLVLEMEGYRVELADSGAEALSKIKESPPDLVLLDVMMPEMNGLEVTQCLRKSRELSLLPIVLITADRDIDVDQALAVGANDVINKPVDMDDLLARVGNWCPAT</sequence>
<organism evidence="4 5">
    <name type="scientific">Stenomitos frigidus AS-A4</name>
    <dbReference type="NCBI Taxonomy" id="2933935"/>
    <lineage>
        <taxon>Bacteria</taxon>
        <taxon>Bacillati</taxon>
        <taxon>Cyanobacteriota</taxon>
        <taxon>Cyanophyceae</taxon>
        <taxon>Leptolyngbyales</taxon>
        <taxon>Leptolyngbyaceae</taxon>
        <taxon>Stenomitos</taxon>
    </lineage>
</organism>
<dbReference type="RefSeq" id="WP_190450505.1">
    <property type="nucleotide sequence ID" value="NZ_JAMPLM010000002.1"/>
</dbReference>
<keyword evidence="5" id="KW-1185">Reference proteome</keyword>
<dbReference type="PANTHER" id="PTHR44591:SF3">
    <property type="entry name" value="RESPONSE REGULATORY DOMAIN-CONTAINING PROTEIN"/>
    <property type="match status" value="1"/>
</dbReference>
<reference evidence="4 5" key="1">
    <citation type="submission" date="2022-04" db="EMBL/GenBank/DDBJ databases">
        <title>Positive selection, recombination, and allopatry shape intraspecific diversity of widespread and dominant cyanobacteria.</title>
        <authorList>
            <person name="Wei J."/>
            <person name="Shu W."/>
            <person name="Hu C."/>
        </authorList>
    </citation>
    <scope>NUCLEOTIDE SEQUENCE [LARGE SCALE GENOMIC DNA]</scope>
    <source>
        <strain evidence="4 5">AS-A4</strain>
    </source>
</reference>
<dbReference type="Gene3D" id="3.40.50.2300">
    <property type="match status" value="1"/>
</dbReference>
<dbReference type="InterPro" id="IPR001789">
    <property type="entry name" value="Sig_transdc_resp-reg_receiver"/>
</dbReference>
<accession>A0ABV0KEE6</accession>
<dbReference type="SUPFAM" id="SSF52172">
    <property type="entry name" value="CheY-like"/>
    <property type="match status" value="1"/>
</dbReference>
<feature type="domain" description="Response regulatory" evidence="3">
    <location>
        <begin position="8"/>
        <end position="123"/>
    </location>
</feature>
<protein>
    <submittedName>
        <fullName evidence="4">Response regulator</fullName>
    </submittedName>
</protein>
<evidence type="ECO:0000313" key="4">
    <source>
        <dbReference type="EMBL" id="MEP1057560.1"/>
    </source>
</evidence>
<dbReference type="InterPro" id="IPR011006">
    <property type="entry name" value="CheY-like_superfamily"/>
</dbReference>
<keyword evidence="1 2" id="KW-0597">Phosphoprotein</keyword>
<dbReference type="PROSITE" id="PS50110">
    <property type="entry name" value="RESPONSE_REGULATORY"/>
    <property type="match status" value="1"/>
</dbReference>
<dbReference type="InterPro" id="IPR050595">
    <property type="entry name" value="Bact_response_regulator"/>
</dbReference>
<dbReference type="SMART" id="SM00448">
    <property type="entry name" value="REC"/>
    <property type="match status" value="1"/>
</dbReference>
<evidence type="ECO:0000313" key="5">
    <source>
        <dbReference type="Proteomes" id="UP001476950"/>
    </source>
</evidence>
<evidence type="ECO:0000256" key="2">
    <source>
        <dbReference type="PROSITE-ProRule" id="PRU00169"/>
    </source>
</evidence>
<feature type="modified residue" description="4-aspartylphosphate" evidence="2">
    <location>
        <position position="57"/>
    </location>
</feature>
<evidence type="ECO:0000256" key="1">
    <source>
        <dbReference type="ARBA" id="ARBA00022553"/>
    </source>
</evidence>
<dbReference type="EMBL" id="JAMPLM010000002">
    <property type="protein sequence ID" value="MEP1057560.1"/>
    <property type="molecule type" value="Genomic_DNA"/>
</dbReference>
<gene>
    <name evidence="4" type="ORF">NDI38_03860</name>
</gene>
<name>A0ABV0KEE6_9CYAN</name>